<dbReference type="InterPro" id="IPR013328">
    <property type="entry name" value="6PGD_dom2"/>
</dbReference>
<dbReference type="InterPro" id="IPR036291">
    <property type="entry name" value="NAD(P)-bd_dom_sf"/>
</dbReference>
<dbReference type="PIRSF" id="PIRSF000103">
    <property type="entry name" value="HIBADH"/>
    <property type="match status" value="1"/>
</dbReference>
<dbReference type="PANTHER" id="PTHR43060:SF15">
    <property type="entry name" value="3-HYDROXYISOBUTYRATE DEHYDROGENASE-LIKE 1, MITOCHONDRIAL-RELATED"/>
    <property type="match status" value="1"/>
</dbReference>
<dbReference type="Gene3D" id="3.40.50.720">
    <property type="entry name" value="NAD(P)-binding Rossmann-like Domain"/>
    <property type="match status" value="1"/>
</dbReference>
<evidence type="ECO:0000256" key="4">
    <source>
        <dbReference type="SAM" id="MobiDB-lite"/>
    </source>
</evidence>
<evidence type="ECO:0000256" key="1">
    <source>
        <dbReference type="ARBA" id="ARBA00023002"/>
    </source>
</evidence>
<dbReference type="GO" id="GO:0043718">
    <property type="term" value="F:2-hydroxymethylglutarate dehydrogenase activity"/>
    <property type="evidence" value="ECO:0007669"/>
    <property type="project" value="UniProtKB-EC"/>
</dbReference>
<dbReference type="RefSeq" id="WP_108790203.1">
    <property type="nucleotide sequence ID" value="NZ_ONZG01000010.1"/>
</dbReference>
<organism evidence="7 8">
    <name type="scientific">Falsiruegeria mediterranea M17</name>
    <dbReference type="NCBI Taxonomy" id="1200281"/>
    <lineage>
        <taxon>Bacteria</taxon>
        <taxon>Pseudomonadati</taxon>
        <taxon>Pseudomonadota</taxon>
        <taxon>Alphaproteobacteria</taxon>
        <taxon>Rhodobacterales</taxon>
        <taxon>Roseobacteraceae</taxon>
        <taxon>Falsiruegeria</taxon>
    </lineage>
</organism>
<evidence type="ECO:0000259" key="6">
    <source>
        <dbReference type="Pfam" id="PF14833"/>
    </source>
</evidence>
<feature type="domain" description="3-hydroxyisobutyrate dehydrogenase-like NAD-binding" evidence="6">
    <location>
        <begin position="161"/>
        <end position="270"/>
    </location>
</feature>
<dbReference type="Proteomes" id="UP000244898">
    <property type="component" value="Unassembled WGS sequence"/>
</dbReference>
<sequence length="321" mass="34357">MKVGFIGLGNVGGKLSGSLLRNGIDLTVHDLNAALVDDFVARGAARGKSPAQLMRDCDAVITCLPSPAASDAVMQEMLPEVTEGKIWMEMSTTDEAEAKRLGAMVIERGGAAVDCPVSGGCHRADTGNISIFAGCDRDTFERILPFLTTMGRRVLHTGELGSASILKVVTNYLATANLVTCCEALVTAKAAGMDLNTTYEAMKISSGTSFVHETESQVILNGSRDISFTMDLVKKDAGLFYEVAKRNNVPLEVAPMLVDIFDDGIARFGERELSPNIIKRLEEATGLDILAPGFPPEMLDDEPEEPGYEVIPQGKEQQAAE</sequence>
<evidence type="ECO:0000313" key="8">
    <source>
        <dbReference type="Proteomes" id="UP000244898"/>
    </source>
</evidence>
<dbReference type="InterPro" id="IPR008927">
    <property type="entry name" value="6-PGluconate_DH-like_C_sf"/>
</dbReference>
<dbReference type="SUPFAM" id="SSF48179">
    <property type="entry name" value="6-phosphogluconate dehydrogenase C-terminal domain-like"/>
    <property type="match status" value="1"/>
</dbReference>
<dbReference type="AlphaFoldDB" id="A0A2R8CCG4"/>
<feature type="active site" evidence="3">
    <location>
        <position position="167"/>
    </location>
</feature>
<evidence type="ECO:0000259" key="5">
    <source>
        <dbReference type="Pfam" id="PF03446"/>
    </source>
</evidence>
<dbReference type="GO" id="GO:0050661">
    <property type="term" value="F:NADP binding"/>
    <property type="evidence" value="ECO:0007669"/>
    <property type="project" value="InterPro"/>
</dbReference>
<dbReference type="GO" id="GO:0051287">
    <property type="term" value="F:NAD binding"/>
    <property type="evidence" value="ECO:0007669"/>
    <property type="project" value="InterPro"/>
</dbReference>
<evidence type="ECO:0000256" key="2">
    <source>
        <dbReference type="ARBA" id="ARBA00023027"/>
    </source>
</evidence>
<dbReference type="EC" id="1.1.1.291" evidence="7"/>
<dbReference type="SUPFAM" id="SSF51735">
    <property type="entry name" value="NAD(P)-binding Rossmann-fold domains"/>
    <property type="match status" value="1"/>
</dbReference>
<feature type="region of interest" description="Disordered" evidence="4">
    <location>
        <begin position="294"/>
        <end position="321"/>
    </location>
</feature>
<keyword evidence="1 7" id="KW-0560">Oxidoreductase</keyword>
<protein>
    <submittedName>
        <fullName evidence="7">2-(Hydroxymethyl)glutarate dehydrogenase</fullName>
        <ecNumber evidence="7">1.1.1.291</ecNumber>
    </submittedName>
</protein>
<dbReference type="Pfam" id="PF03446">
    <property type="entry name" value="NAD_binding_2"/>
    <property type="match status" value="1"/>
</dbReference>
<reference evidence="8" key="1">
    <citation type="submission" date="2018-03" db="EMBL/GenBank/DDBJ databases">
        <authorList>
            <person name="Rodrigo-Torres L."/>
            <person name="Arahal R. D."/>
            <person name="Lucena T."/>
        </authorList>
    </citation>
    <scope>NUCLEOTIDE SEQUENCE [LARGE SCALE GENOMIC DNA]</scope>
    <source>
        <strain evidence="8">CECT 7615</strain>
    </source>
</reference>
<accession>A0A2R8CCG4</accession>
<dbReference type="InterPro" id="IPR029154">
    <property type="entry name" value="HIBADH-like_NADP-bd"/>
</dbReference>
<evidence type="ECO:0000313" key="7">
    <source>
        <dbReference type="EMBL" id="SPJ30140.1"/>
    </source>
</evidence>
<feature type="domain" description="6-phosphogluconate dehydrogenase NADP-binding" evidence="5">
    <location>
        <begin position="2"/>
        <end position="158"/>
    </location>
</feature>
<dbReference type="OrthoDB" id="9812907at2"/>
<proteinExistence type="predicted"/>
<dbReference type="PANTHER" id="PTHR43060">
    <property type="entry name" value="3-HYDROXYISOBUTYRATE DEHYDROGENASE-LIKE 1, MITOCHONDRIAL-RELATED"/>
    <property type="match status" value="1"/>
</dbReference>
<name>A0A2R8CCG4_9RHOB</name>
<feature type="compositionally biased region" description="Acidic residues" evidence="4">
    <location>
        <begin position="298"/>
        <end position="307"/>
    </location>
</feature>
<dbReference type="EMBL" id="ONZG01000010">
    <property type="protein sequence ID" value="SPJ30140.1"/>
    <property type="molecule type" value="Genomic_DNA"/>
</dbReference>
<dbReference type="Gene3D" id="1.10.1040.10">
    <property type="entry name" value="N-(1-d-carboxylethyl)-l-norvaline Dehydrogenase, domain 2"/>
    <property type="match status" value="1"/>
</dbReference>
<gene>
    <name evidence="7" type="primary">Hgd</name>
    <name evidence="7" type="ORF">TRM7615_03669</name>
</gene>
<dbReference type="InterPro" id="IPR015815">
    <property type="entry name" value="HIBADH-related"/>
</dbReference>
<dbReference type="Pfam" id="PF14833">
    <property type="entry name" value="NAD_binding_11"/>
    <property type="match status" value="1"/>
</dbReference>
<keyword evidence="2" id="KW-0520">NAD</keyword>
<keyword evidence="8" id="KW-1185">Reference proteome</keyword>
<dbReference type="InterPro" id="IPR006115">
    <property type="entry name" value="6PGDH_NADP-bd"/>
</dbReference>
<evidence type="ECO:0000256" key="3">
    <source>
        <dbReference type="PIRSR" id="PIRSR000103-1"/>
    </source>
</evidence>